<evidence type="ECO:0000256" key="7">
    <source>
        <dbReference type="ARBA" id="ARBA00022801"/>
    </source>
</evidence>
<dbReference type="SUPFAM" id="SSF51011">
    <property type="entry name" value="Glycosyl hydrolase domain"/>
    <property type="match status" value="1"/>
</dbReference>
<reference evidence="15" key="1">
    <citation type="submission" date="2020-10" db="EMBL/GenBank/DDBJ databases">
        <authorList>
            <person name="Gilroy R."/>
        </authorList>
    </citation>
    <scope>NUCLEOTIDE SEQUENCE</scope>
    <source>
        <strain evidence="15">6919</strain>
    </source>
</reference>
<dbReference type="PRINTS" id="PR00110">
    <property type="entry name" value="ALPHAAMYLASE"/>
</dbReference>
<dbReference type="EC" id="3.2.1.1" evidence="4 12"/>
<evidence type="ECO:0000313" key="15">
    <source>
        <dbReference type="EMBL" id="MBO8477063.1"/>
    </source>
</evidence>
<evidence type="ECO:0000259" key="13">
    <source>
        <dbReference type="SMART" id="SM00632"/>
    </source>
</evidence>
<dbReference type="CDD" id="cd11315">
    <property type="entry name" value="AmyAc_bac1_AmyA"/>
    <property type="match status" value="1"/>
</dbReference>
<dbReference type="GO" id="GO:0005975">
    <property type="term" value="P:carbohydrate metabolic process"/>
    <property type="evidence" value="ECO:0007669"/>
    <property type="project" value="InterPro"/>
</dbReference>
<dbReference type="InterPro" id="IPR006047">
    <property type="entry name" value="GH13_cat_dom"/>
</dbReference>
<dbReference type="InterPro" id="IPR017853">
    <property type="entry name" value="GH"/>
</dbReference>
<reference evidence="15" key="2">
    <citation type="journal article" date="2021" name="PeerJ">
        <title>Extensive microbial diversity within the chicken gut microbiome revealed by metagenomics and culture.</title>
        <authorList>
            <person name="Gilroy R."/>
            <person name="Ravi A."/>
            <person name="Getino M."/>
            <person name="Pursley I."/>
            <person name="Horton D.L."/>
            <person name="Alikhan N.F."/>
            <person name="Baker D."/>
            <person name="Gharbi K."/>
            <person name="Hall N."/>
            <person name="Watson M."/>
            <person name="Adriaenssens E.M."/>
            <person name="Foster-Nyarko E."/>
            <person name="Jarju S."/>
            <person name="Secka A."/>
            <person name="Antonio M."/>
            <person name="Oren A."/>
            <person name="Chaudhuri R.R."/>
            <person name="La Ragione R."/>
            <person name="Hildebrand F."/>
            <person name="Pallen M.J."/>
        </authorList>
    </citation>
    <scope>NUCLEOTIDE SEQUENCE</scope>
    <source>
        <strain evidence="15">6919</strain>
    </source>
</reference>
<proteinExistence type="inferred from homology"/>
<evidence type="ECO:0000313" key="16">
    <source>
        <dbReference type="Proteomes" id="UP000823598"/>
    </source>
</evidence>
<dbReference type="Pfam" id="PF00128">
    <property type="entry name" value="Alpha-amylase"/>
    <property type="match status" value="1"/>
</dbReference>
<keyword evidence="6" id="KW-0479">Metal-binding</keyword>
<accession>A0A9D9NL34</accession>
<protein>
    <recommendedName>
        <fullName evidence="5 12">Alpha-amylase</fullName>
        <ecNumber evidence="4 12">3.2.1.1</ecNumber>
    </recommendedName>
</protein>
<evidence type="ECO:0000256" key="5">
    <source>
        <dbReference type="ARBA" id="ARBA00017303"/>
    </source>
</evidence>
<comment type="catalytic activity">
    <reaction evidence="1 12">
        <text>Endohydrolysis of (1-&gt;4)-alpha-D-glucosidic linkages in polysaccharides containing three or more (1-&gt;4)-alpha-linked D-glucose units.</text>
        <dbReference type="EC" id="3.2.1.1"/>
    </reaction>
</comment>
<dbReference type="AlphaFoldDB" id="A0A9D9NL34"/>
<dbReference type="InterPro" id="IPR006046">
    <property type="entry name" value="Alpha_amylase"/>
</dbReference>
<evidence type="ECO:0000256" key="3">
    <source>
        <dbReference type="ARBA" id="ARBA00008061"/>
    </source>
</evidence>
<dbReference type="SMART" id="SM00642">
    <property type="entry name" value="Aamy"/>
    <property type="match status" value="1"/>
</dbReference>
<comment type="similarity">
    <text evidence="3 11">Belongs to the glycosyl hydrolase 13 family.</text>
</comment>
<dbReference type="EMBL" id="JADIMC010000100">
    <property type="protein sequence ID" value="MBO8477063.1"/>
    <property type="molecule type" value="Genomic_DNA"/>
</dbReference>
<dbReference type="Gene3D" id="2.60.40.1180">
    <property type="entry name" value="Golgi alpha-mannosidase II"/>
    <property type="match status" value="1"/>
</dbReference>
<dbReference type="SUPFAM" id="SSF51445">
    <property type="entry name" value="(Trans)glycosidases"/>
    <property type="match status" value="1"/>
</dbReference>
<evidence type="ECO:0000256" key="9">
    <source>
        <dbReference type="ARBA" id="ARBA00023277"/>
    </source>
</evidence>
<comment type="cofactor">
    <cofactor evidence="2">
        <name>Ca(2+)</name>
        <dbReference type="ChEBI" id="CHEBI:29108"/>
    </cofactor>
</comment>
<keyword evidence="9 12" id="KW-0119">Carbohydrate metabolism</keyword>
<comment type="caution">
    <text evidence="15">The sequence shown here is derived from an EMBL/GenBank/DDBJ whole genome shotgun (WGS) entry which is preliminary data.</text>
</comment>
<dbReference type="InterPro" id="IPR013780">
    <property type="entry name" value="Glyco_hydro_b"/>
</dbReference>
<keyword evidence="10 12" id="KW-0326">Glycosidase</keyword>
<evidence type="ECO:0000256" key="4">
    <source>
        <dbReference type="ARBA" id="ARBA00012595"/>
    </source>
</evidence>
<dbReference type="Gene3D" id="3.20.20.80">
    <property type="entry name" value="Glycosidases"/>
    <property type="match status" value="1"/>
</dbReference>
<evidence type="ECO:0000256" key="10">
    <source>
        <dbReference type="ARBA" id="ARBA00023295"/>
    </source>
</evidence>
<keyword evidence="7 12" id="KW-0378">Hydrolase</keyword>
<evidence type="ECO:0000256" key="1">
    <source>
        <dbReference type="ARBA" id="ARBA00000548"/>
    </source>
</evidence>
<keyword evidence="8" id="KW-0106">Calcium</keyword>
<evidence type="ECO:0000256" key="12">
    <source>
        <dbReference type="RuleBase" id="RU361134"/>
    </source>
</evidence>
<evidence type="ECO:0000259" key="14">
    <source>
        <dbReference type="SMART" id="SM00642"/>
    </source>
</evidence>
<dbReference type="GO" id="GO:0004556">
    <property type="term" value="F:alpha-amylase activity"/>
    <property type="evidence" value="ECO:0007669"/>
    <property type="project" value="UniProtKB-UniRule"/>
</dbReference>
<evidence type="ECO:0000256" key="6">
    <source>
        <dbReference type="ARBA" id="ARBA00022723"/>
    </source>
</evidence>
<sequence length="469" mass="52789">MKYLFYSLITIVVVLLCGITVKAQKNKIKETNDATILHAWCWSFNTIRENMKEIADAGYTYVQTSPANTCFVGENGGMQIFGDGKWYYHYQPIAWKIGNYQLGTRDEFKAMCDEAKKYGVKILVDVLPNHTAFDTTAVLPEFIEAVGGRDNLYHANGLNEIKDYNDRYQCTTGAMGGLPDVNTENPDFQYYFMQYVNDLIACGASGFRYDTAKHIGLPSDPLDAKSKQNDFWDVAMGRKPIKGITLTNKDNLFIYGEVLQDKNVKEKEYAEYFGMCASNYGHVIRQIISNRKTTAKEVSNWQHSVTPEKLTTWVESHDTYCNANESASLTDTQIRLGWTIITARQNGTPLFYSRPAGSSRENYWGNNRIGEKGNDEFKHPEVVAVNKFRKAMHGMPEKIKVSTDGTVVEINRGNSGAAIVNLSKKTAQLSIATTLPDGTYKDHVYGNTFTVEKGILKASLQPETSYVIY</sequence>
<evidence type="ECO:0000256" key="8">
    <source>
        <dbReference type="ARBA" id="ARBA00022837"/>
    </source>
</evidence>
<organism evidence="15 16">
    <name type="scientific">Candidatus Limisoma faecipullorum</name>
    <dbReference type="NCBI Taxonomy" id="2840854"/>
    <lineage>
        <taxon>Bacteria</taxon>
        <taxon>Pseudomonadati</taxon>
        <taxon>Bacteroidota</taxon>
        <taxon>Bacteroidia</taxon>
        <taxon>Bacteroidales</taxon>
        <taxon>Candidatus Limisoma</taxon>
    </lineage>
</organism>
<dbReference type="GO" id="GO:0046872">
    <property type="term" value="F:metal ion binding"/>
    <property type="evidence" value="ECO:0007669"/>
    <property type="project" value="UniProtKB-KW"/>
</dbReference>
<evidence type="ECO:0000256" key="11">
    <source>
        <dbReference type="RuleBase" id="RU003615"/>
    </source>
</evidence>
<feature type="domain" description="Alpha-amylase C-terminal" evidence="13">
    <location>
        <begin position="399"/>
        <end position="468"/>
    </location>
</feature>
<name>A0A9D9NL34_9BACT</name>
<dbReference type="PANTHER" id="PTHR43447">
    <property type="entry name" value="ALPHA-AMYLASE"/>
    <property type="match status" value="1"/>
</dbReference>
<feature type="domain" description="Glycosyl hydrolase family 13 catalytic" evidence="14">
    <location>
        <begin position="34"/>
        <end position="389"/>
    </location>
</feature>
<dbReference type="Proteomes" id="UP000823598">
    <property type="component" value="Unassembled WGS sequence"/>
</dbReference>
<dbReference type="SMART" id="SM00632">
    <property type="entry name" value="Aamy_C"/>
    <property type="match status" value="1"/>
</dbReference>
<gene>
    <name evidence="15" type="ORF">IAB88_08740</name>
</gene>
<dbReference type="InterPro" id="IPR031319">
    <property type="entry name" value="A-amylase_C"/>
</dbReference>
<evidence type="ECO:0000256" key="2">
    <source>
        <dbReference type="ARBA" id="ARBA00001913"/>
    </source>
</evidence>